<feature type="compositionally biased region" description="Low complexity" evidence="1">
    <location>
        <begin position="468"/>
        <end position="477"/>
    </location>
</feature>
<organism evidence="2 3">
    <name type="scientific">Trypanosoma congolense (strain IL3000)</name>
    <dbReference type="NCBI Taxonomy" id="1068625"/>
    <lineage>
        <taxon>Eukaryota</taxon>
        <taxon>Discoba</taxon>
        <taxon>Euglenozoa</taxon>
        <taxon>Kinetoplastea</taxon>
        <taxon>Metakinetoplastina</taxon>
        <taxon>Trypanosomatida</taxon>
        <taxon>Trypanosomatidae</taxon>
        <taxon>Trypanosoma</taxon>
        <taxon>Nannomonas</taxon>
    </lineage>
</organism>
<feature type="compositionally biased region" description="Polar residues" evidence="1">
    <location>
        <begin position="408"/>
        <end position="418"/>
    </location>
</feature>
<proteinExistence type="predicted"/>
<evidence type="ECO:0000313" key="2">
    <source>
        <dbReference type="EMBL" id="CCD14681.1"/>
    </source>
</evidence>
<name>F9WBP8_TRYCI</name>
<feature type="compositionally biased region" description="Basic and acidic residues" evidence="1">
    <location>
        <begin position="120"/>
        <end position="131"/>
    </location>
</feature>
<reference evidence="2 3" key="2">
    <citation type="journal article" date="2012" name="Proc. Natl. Acad. Sci. U.S.A.">
        <title>Antigenic diversity is generated by distinct evolutionary mechanisms in African trypanosome species.</title>
        <authorList>
            <person name="Jackson A.P."/>
            <person name="Berry A."/>
            <person name="Aslett M."/>
            <person name="Allison H.C."/>
            <person name="Burton P."/>
            <person name="Vavrova-Anderson J."/>
            <person name="Brown R."/>
            <person name="Browne H."/>
            <person name="Corton N."/>
            <person name="Hauser H."/>
            <person name="Gamble J."/>
            <person name="Gilderthorp R."/>
            <person name="Marcello L."/>
            <person name="McQuillan J."/>
            <person name="Otto T.D."/>
            <person name="Quail M.A."/>
            <person name="Sanders M.J."/>
            <person name="van Tonder A."/>
            <person name="Ginger M.L."/>
            <person name="Field M.C."/>
            <person name="Barry J.D."/>
            <person name="Hertz-Fowler C."/>
            <person name="Berriman M."/>
        </authorList>
    </citation>
    <scope>NUCLEOTIDE SEQUENCE [LARGE SCALE GENOMIC DNA]</scope>
    <source>
        <strain evidence="2 3">IL3000</strain>
    </source>
</reference>
<dbReference type="Proteomes" id="UP000000702">
    <property type="component" value="Unassembled WGS sequence"/>
</dbReference>
<accession>F9WBP8</accession>
<evidence type="ECO:0000313" key="3">
    <source>
        <dbReference type="Proteomes" id="UP000000702"/>
    </source>
</evidence>
<dbReference type="VEuPathDB" id="TriTrypDB:TcIL3000_0_52770"/>
<protein>
    <submittedName>
        <fullName evidence="2">WGS project CAEQ00000000 data, annotated contig 2129</fullName>
    </submittedName>
</protein>
<feature type="compositionally biased region" description="Polar residues" evidence="1">
    <location>
        <begin position="56"/>
        <end position="65"/>
    </location>
</feature>
<feature type="region of interest" description="Disordered" evidence="1">
    <location>
        <begin position="106"/>
        <end position="163"/>
    </location>
</feature>
<reference evidence="3" key="1">
    <citation type="submission" date="2011-07" db="EMBL/GenBank/DDBJ databases">
        <title>Divergent evolution of antigenic variation in African trypanosomes.</title>
        <authorList>
            <person name="Jackson A.P."/>
            <person name="Berry A."/>
            <person name="Allison H.C."/>
            <person name="Burton P."/>
            <person name="Anderson J."/>
            <person name="Aslett M."/>
            <person name="Brown R."/>
            <person name="Corton N."/>
            <person name="Harris D."/>
            <person name="Hauser H."/>
            <person name="Gamble J."/>
            <person name="Gilderthorp R."/>
            <person name="McQuillan J."/>
            <person name="Quail M.A."/>
            <person name="Sanders M."/>
            <person name="Van Tonder A."/>
            <person name="Ginger M.L."/>
            <person name="Donelson J.E."/>
            <person name="Field M.C."/>
            <person name="Barry J.D."/>
            <person name="Berriman M."/>
            <person name="Hertz-Fowler C."/>
        </authorList>
    </citation>
    <scope>NUCLEOTIDE SEQUENCE [LARGE SCALE GENOMIC DNA]</scope>
    <source>
        <strain evidence="3">IL3000</strain>
    </source>
</reference>
<dbReference type="OMA" id="QNNARRE"/>
<feature type="compositionally biased region" description="Pro residues" evidence="1">
    <location>
        <begin position="46"/>
        <end position="55"/>
    </location>
</feature>
<dbReference type="EMBL" id="CAEQ01001607">
    <property type="protein sequence ID" value="CCD14681.1"/>
    <property type="molecule type" value="Genomic_DNA"/>
</dbReference>
<feature type="region of interest" description="Disordered" evidence="1">
    <location>
        <begin position="1"/>
        <end position="71"/>
    </location>
</feature>
<dbReference type="AlphaFoldDB" id="F9WBP8"/>
<feature type="region of interest" description="Disordered" evidence="1">
    <location>
        <begin position="313"/>
        <end position="485"/>
    </location>
</feature>
<keyword evidence="3" id="KW-1185">Reference proteome</keyword>
<sequence length="516" mass="58340">MPPPARGQNAGKNRGRGSLFILEGVPLYDSPENSSDDERLKGPMPHYRPPPPPPWNSENKSPAVNQQQQQWCAQAQDQMMLQRNWYEQQQALLHQRQQELFHLECQRSHPQKQQQTQPRQWHEVPQSREKPYIPQQPRARNRNAKECPAKNNDSPPPVEKIGDTKCFLDDSRSGPTVMMSAYQLGTPPAITAPRTHKNQNPHYTTLPPPHATHDIDDSDSDDENYYMMEESVEMSTGDARHLVNRNRNSVSRTHHLQPDAAGMTKFDSTLFMEREGAVVRTVDCHMSEVDSSRRFMTSDYNIVDRNVFSHETPHNNGAARSRWRAVSTGSQGSLPPPSCSSTAVQLPPLRGPSVTPPFGNLTDSNSPNGDYFRGDYDFLPVELQPHTPDDYSGFDFPGDALAPPTPLHFSNESRVQNNARRETAPSPPRTRSSKDGGQQRSRRRHPSSKQEPQGGERGGSLPPPPELPSTKSKTKPSTRSERLHSYILSAEITDKDEYEHKHKVIDSDNPHRWILL</sequence>
<comment type="caution">
    <text evidence="2">The sequence shown here is derived from an EMBL/GenBank/DDBJ whole genome shotgun (WGS) entry which is preliminary data.</text>
</comment>
<evidence type="ECO:0000256" key="1">
    <source>
        <dbReference type="SAM" id="MobiDB-lite"/>
    </source>
</evidence>
<feature type="compositionally biased region" description="Polar residues" evidence="1">
    <location>
        <begin position="327"/>
        <end position="344"/>
    </location>
</feature>
<gene>
    <name evidence="2" type="ORF">TCIL3000_0_52770</name>
</gene>